<dbReference type="RefSeq" id="WP_072763539.1">
    <property type="nucleotide sequence ID" value="NZ_FQYX01000005.1"/>
</dbReference>
<dbReference type="Gene3D" id="3.60.15.10">
    <property type="entry name" value="Ribonuclease Z/Hydroxyacylglutathione hydrolase-like"/>
    <property type="match status" value="1"/>
</dbReference>
<comment type="similarity">
    <text evidence="2">Belongs to the UPF0173 family.</text>
</comment>
<dbReference type="Proteomes" id="UP000184231">
    <property type="component" value="Unassembled WGS sequence"/>
</dbReference>
<evidence type="ECO:0000256" key="2">
    <source>
        <dbReference type="HAMAP-Rule" id="MF_00457"/>
    </source>
</evidence>
<dbReference type="NCBIfam" id="NF001911">
    <property type="entry name" value="PRK00685.1"/>
    <property type="match status" value="1"/>
</dbReference>
<protein>
    <recommendedName>
        <fullName evidence="2">UPF0173 metal-dependent hydrolase SAMN04487911_105118</fullName>
    </recommendedName>
</protein>
<dbReference type="GO" id="GO:0016787">
    <property type="term" value="F:hydrolase activity"/>
    <property type="evidence" value="ECO:0007669"/>
    <property type="project" value="UniProtKB-UniRule"/>
</dbReference>
<dbReference type="STRING" id="558155.SAMN04487911_105118"/>
<keyword evidence="1 2" id="KW-0378">Hydrolase</keyword>
<keyword evidence="5" id="KW-1185">Reference proteome</keyword>
<dbReference type="HAMAP" id="MF_00457">
    <property type="entry name" value="UPF0173"/>
    <property type="match status" value="1"/>
</dbReference>
<dbReference type="AlphaFoldDB" id="A0A1M6DSE8"/>
<dbReference type="Pfam" id="PF13483">
    <property type="entry name" value="Lactamase_B_3"/>
    <property type="match status" value="1"/>
</dbReference>
<evidence type="ECO:0000256" key="1">
    <source>
        <dbReference type="ARBA" id="ARBA00022801"/>
    </source>
</evidence>
<dbReference type="InterPro" id="IPR050114">
    <property type="entry name" value="UPF0173_UPF0282_UlaG_hydrolase"/>
</dbReference>
<feature type="domain" description="Metallo-beta-lactamase" evidence="3">
    <location>
        <begin position="7"/>
        <end position="190"/>
    </location>
</feature>
<reference evidence="4 5" key="1">
    <citation type="submission" date="2016-11" db="EMBL/GenBank/DDBJ databases">
        <authorList>
            <person name="Jaros S."/>
            <person name="Januszkiewicz K."/>
            <person name="Wedrychowicz H."/>
        </authorList>
    </citation>
    <scope>NUCLEOTIDE SEQUENCE [LARGE SCALE GENOMIC DNA]</scope>
    <source>
        <strain evidence="4 5">CGMCC 1.8863</strain>
    </source>
</reference>
<proteinExistence type="inferred from homology"/>
<sequence length="226" mass="24554">MKITFLGHASLMILADGKKLLVDPFISGNEKVAGKVTLDDLDPDYILVTHAHQDHTLDVEQIAKNTNAVVISNYEIATHYGNKGIKVHPMNHGGSFDFDFGSLKYVNAVHTSSFPDGSYGGQPGGFIISSKGKQLYIAGDTALTMDMKLIPLSHSLDLAVLPIGDNFTMGIKDAVMASDFIECDKVLGYHYDTFGYIVIDQKDALKQFSDAGKELLLPKIGESVMV</sequence>
<dbReference type="PANTHER" id="PTHR43546:SF3">
    <property type="entry name" value="UPF0173 METAL-DEPENDENT HYDROLASE MJ1163"/>
    <property type="match status" value="1"/>
</dbReference>
<dbReference type="InterPro" id="IPR022877">
    <property type="entry name" value="UPF0173"/>
</dbReference>
<dbReference type="InterPro" id="IPR001279">
    <property type="entry name" value="Metallo-B-lactamas"/>
</dbReference>
<dbReference type="SUPFAM" id="SSF56281">
    <property type="entry name" value="Metallo-hydrolase/oxidoreductase"/>
    <property type="match status" value="1"/>
</dbReference>
<evidence type="ECO:0000259" key="3">
    <source>
        <dbReference type="SMART" id="SM00849"/>
    </source>
</evidence>
<dbReference type="InterPro" id="IPR036866">
    <property type="entry name" value="RibonucZ/Hydroxyglut_hydro"/>
</dbReference>
<accession>A0A1M6DSE8</accession>
<dbReference type="EMBL" id="FQYX01000005">
    <property type="protein sequence ID" value="SHI76103.1"/>
    <property type="molecule type" value="Genomic_DNA"/>
</dbReference>
<dbReference type="SMART" id="SM00849">
    <property type="entry name" value="Lactamase_B"/>
    <property type="match status" value="1"/>
</dbReference>
<dbReference type="PANTHER" id="PTHR43546">
    <property type="entry name" value="UPF0173 METAL-DEPENDENT HYDROLASE MJ1163-RELATED"/>
    <property type="match status" value="1"/>
</dbReference>
<dbReference type="OrthoDB" id="9789133at2"/>
<gene>
    <name evidence="4" type="ORF">SAMN04487911_105118</name>
</gene>
<evidence type="ECO:0000313" key="4">
    <source>
        <dbReference type="EMBL" id="SHI76103.1"/>
    </source>
</evidence>
<name>A0A1M6DSE8_9FLAO</name>
<organism evidence="4 5">
    <name type="scientific">Arenibacter nanhaiticus</name>
    <dbReference type="NCBI Taxonomy" id="558155"/>
    <lineage>
        <taxon>Bacteria</taxon>
        <taxon>Pseudomonadati</taxon>
        <taxon>Bacteroidota</taxon>
        <taxon>Flavobacteriia</taxon>
        <taxon>Flavobacteriales</taxon>
        <taxon>Flavobacteriaceae</taxon>
        <taxon>Arenibacter</taxon>
    </lineage>
</organism>
<evidence type="ECO:0000313" key="5">
    <source>
        <dbReference type="Proteomes" id="UP000184231"/>
    </source>
</evidence>